<comment type="subcellular location">
    <subcellularLocation>
        <location evidence="1">Cell membrane</location>
        <topology evidence="1">Multi-pass membrane protein</topology>
    </subcellularLocation>
</comment>
<organism evidence="7">
    <name type="scientific">freshwater metagenome</name>
    <dbReference type="NCBI Taxonomy" id="449393"/>
    <lineage>
        <taxon>unclassified sequences</taxon>
        <taxon>metagenomes</taxon>
        <taxon>ecological metagenomes</taxon>
    </lineage>
</organism>
<feature type="transmembrane region" description="Helical" evidence="6">
    <location>
        <begin position="9"/>
        <end position="30"/>
    </location>
</feature>
<feature type="transmembrane region" description="Helical" evidence="6">
    <location>
        <begin position="127"/>
        <end position="147"/>
    </location>
</feature>
<evidence type="ECO:0000256" key="1">
    <source>
        <dbReference type="ARBA" id="ARBA00004651"/>
    </source>
</evidence>
<name>A0A094QE24_9ZZZZ</name>
<evidence type="ECO:0000313" key="7">
    <source>
        <dbReference type="EMBL" id="KGA21697.1"/>
    </source>
</evidence>
<dbReference type="Pfam" id="PF03706">
    <property type="entry name" value="LPG_synthase_TM"/>
    <property type="match status" value="1"/>
</dbReference>
<accession>A0A094QE24</accession>
<sequence>MPPQTSRPVLARISSLLGIAIGIVGVAFVVNTLISKWSEVADAFSQVNAVNLILSLLLGLAAMTSIGWIWVTMIIARSHNVRHRNAMSWYFTGQLGKYVPGGIWPIVGRAELAVRNGIPRLDAYASTGLSLVTTYAAAVVTIGIGAAATTGHRLIAVLIAISLVLAFAAFSQPSLRAAIIRVATRVSPSASSLTDPKRLARLTVVHIPAWILMSLSTSVTATAFGAKISIADMLFITTTSWLAGFVVVGVPGGIGVREAVFTSLAGGIIGTPMAVSLALMSRVVFIAVDLTGALVSSVISRLNKSAKS</sequence>
<feature type="transmembrane region" description="Helical" evidence="6">
    <location>
        <begin position="207"/>
        <end position="226"/>
    </location>
</feature>
<evidence type="ECO:0000256" key="3">
    <source>
        <dbReference type="ARBA" id="ARBA00022692"/>
    </source>
</evidence>
<dbReference type="AlphaFoldDB" id="A0A094QE24"/>
<feature type="transmembrane region" description="Helical" evidence="6">
    <location>
        <begin position="50"/>
        <end position="76"/>
    </location>
</feature>
<evidence type="ECO:0000256" key="5">
    <source>
        <dbReference type="ARBA" id="ARBA00023136"/>
    </source>
</evidence>
<proteinExistence type="predicted"/>
<evidence type="ECO:0000256" key="6">
    <source>
        <dbReference type="SAM" id="Phobius"/>
    </source>
</evidence>
<feature type="transmembrane region" description="Helical" evidence="6">
    <location>
        <begin position="274"/>
        <end position="299"/>
    </location>
</feature>
<keyword evidence="2" id="KW-1003">Cell membrane</keyword>
<feature type="transmembrane region" description="Helical" evidence="6">
    <location>
        <begin position="233"/>
        <end position="254"/>
    </location>
</feature>
<dbReference type="EMBL" id="JNSL01000002">
    <property type="protein sequence ID" value="KGA21697.1"/>
    <property type="molecule type" value="Genomic_DNA"/>
</dbReference>
<gene>
    <name evidence="7" type="ORF">GM51_0675</name>
</gene>
<protein>
    <submittedName>
        <fullName evidence="7">Uncharacterized protein</fullName>
    </submittedName>
</protein>
<reference evidence="7" key="1">
    <citation type="submission" date="2014-06" db="EMBL/GenBank/DDBJ databases">
        <title>Key roles for freshwater Actinobacteria revealed by deep metagenomic sequencing.</title>
        <authorList>
            <person name="Ghai R."/>
            <person name="Mizuno C.M."/>
            <person name="Picazo A."/>
            <person name="Camacho A."/>
            <person name="Rodriguez-Valera F."/>
        </authorList>
    </citation>
    <scope>NUCLEOTIDE SEQUENCE</scope>
</reference>
<keyword evidence="4 6" id="KW-1133">Transmembrane helix</keyword>
<evidence type="ECO:0000256" key="4">
    <source>
        <dbReference type="ARBA" id="ARBA00022989"/>
    </source>
</evidence>
<dbReference type="GO" id="GO:0005886">
    <property type="term" value="C:plasma membrane"/>
    <property type="evidence" value="ECO:0007669"/>
    <property type="project" value="UniProtKB-SubCell"/>
</dbReference>
<dbReference type="InterPro" id="IPR022791">
    <property type="entry name" value="L-PG_synthase/AglD"/>
</dbReference>
<evidence type="ECO:0000256" key="2">
    <source>
        <dbReference type="ARBA" id="ARBA00022475"/>
    </source>
</evidence>
<feature type="transmembrane region" description="Helical" evidence="6">
    <location>
        <begin position="154"/>
        <end position="171"/>
    </location>
</feature>
<keyword evidence="5 6" id="KW-0472">Membrane</keyword>
<comment type="caution">
    <text evidence="7">The sequence shown here is derived from an EMBL/GenBank/DDBJ whole genome shotgun (WGS) entry which is preliminary data.</text>
</comment>
<keyword evidence="3 6" id="KW-0812">Transmembrane</keyword>